<organism evidence="10">
    <name type="scientific">Paenibacillus sp. BIHB 4019</name>
    <dbReference type="NCBI Taxonomy" id="1870819"/>
    <lineage>
        <taxon>Bacteria</taxon>
        <taxon>Bacillati</taxon>
        <taxon>Bacillota</taxon>
        <taxon>Bacilli</taxon>
        <taxon>Bacillales</taxon>
        <taxon>Paenibacillaceae</taxon>
        <taxon>Paenibacillus</taxon>
    </lineage>
</organism>
<evidence type="ECO:0000259" key="9">
    <source>
        <dbReference type="PROSITE" id="PS50983"/>
    </source>
</evidence>
<keyword evidence="4" id="KW-0732">Signal</keyword>
<evidence type="ECO:0000256" key="2">
    <source>
        <dbReference type="ARBA" id="ARBA00008814"/>
    </source>
</evidence>
<evidence type="ECO:0000256" key="3">
    <source>
        <dbReference type="ARBA" id="ARBA00022448"/>
    </source>
</evidence>
<accession>A0A1B2DND7</accession>
<evidence type="ECO:0000256" key="6">
    <source>
        <dbReference type="ARBA" id="ARBA00023125"/>
    </source>
</evidence>
<evidence type="ECO:0000256" key="5">
    <source>
        <dbReference type="ARBA" id="ARBA00023015"/>
    </source>
</evidence>
<dbReference type="SMART" id="SM00342">
    <property type="entry name" value="HTH_ARAC"/>
    <property type="match status" value="1"/>
</dbReference>
<dbReference type="PROSITE" id="PS00041">
    <property type="entry name" value="HTH_ARAC_FAMILY_1"/>
    <property type="match status" value="1"/>
</dbReference>
<dbReference type="EMBL" id="CP016808">
    <property type="protein sequence ID" value="ANY69229.1"/>
    <property type="molecule type" value="Genomic_DNA"/>
</dbReference>
<dbReference type="Gene3D" id="1.10.10.60">
    <property type="entry name" value="Homeodomain-like"/>
    <property type="match status" value="2"/>
</dbReference>
<feature type="domain" description="HTH araC/xylS-type" evidence="8">
    <location>
        <begin position="177"/>
        <end position="275"/>
    </location>
</feature>
<evidence type="ECO:0000313" key="10">
    <source>
        <dbReference type="EMBL" id="ANY69229.1"/>
    </source>
</evidence>
<sequence length="537" mass="61088">MNRSTPNKGSEAIPFHSYFFRLVDMVSIANSRDSQMLASVSLSYRLIVVTSGSGSLYIDDSCYAAALGSCYGIVPGAKLDIADDEEERQDLHYMCMTFDIVCAQPHSSLPHHFPNGEMIIEPFVRTLAIMRKLLATKNHKTEEEQLSYYFRFQKLMHAILKQNTTINETTTSMQAVERTVSFLKNHFYEEISTQQLAEQCGLGTKQYILLFKKITGSNPHEYITELRMRKAKELLLVSRQPLSDIAEQVGFRDAYYFNRRFKQITGVPPRVYVNTRQYKIMSMSYACSLLALGIKPVGAPAYHLGYYAQRLGEAIASIGDKSTFYYDKMIELKPDLIISCDTLGNEMQLKLERIAPVVTIPWMGLHATEHLQAIGDLLGMGKQAQSWVDGYEMKREGAQKRIKPYLNTNETVGLIVIEGKELFVLGDRNAGEVMYRSFGLQPPPLVQNLLVERPNQYGRKVAAEQLWQYEADRLFIIVYGAEAALTYKQLQHNPHWRQLSAVRQGKVQTIDPEKWIFYDVLSLSGQLDEGINVLAHL</sequence>
<gene>
    <name evidence="10" type="ORF">BBD42_24150</name>
</gene>
<keyword evidence="7" id="KW-0804">Transcription</keyword>
<dbReference type="Pfam" id="PF01497">
    <property type="entry name" value="Peripla_BP_2"/>
    <property type="match status" value="1"/>
</dbReference>
<keyword evidence="5" id="KW-0805">Transcription regulation</keyword>
<evidence type="ECO:0000256" key="7">
    <source>
        <dbReference type="ARBA" id="ARBA00023163"/>
    </source>
</evidence>
<dbReference type="InterPro" id="IPR018060">
    <property type="entry name" value="HTH_AraC"/>
</dbReference>
<dbReference type="PANTHER" id="PTHR30532">
    <property type="entry name" value="IRON III DICITRATE-BINDING PERIPLASMIC PROTEIN"/>
    <property type="match status" value="1"/>
</dbReference>
<dbReference type="Pfam" id="PF12833">
    <property type="entry name" value="HTH_18"/>
    <property type="match status" value="1"/>
</dbReference>
<dbReference type="RefSeq" id="WP_099520266.1">
    <property type="nucleotide sequence ID" value="NZ_CP016808.1"/>
</dbReference>
<protein>
    <recommendedName>
        <fullName evidence="11">AraC family transcriptional regulator</fullName>
    </recommendedName>
</protein>
<dbReference type="PROSITE" id="PS50983">
    <property type="entry name" value="FE_B12_PBP"/>
    <property type="match status" value="1"/>
</dbReference>
<feature type="domain" description="Fe/B12 periplasmic-binding" evidence="9">
    <location>
        <begin position="277"/>
        <end position="537"/>
    </location>
</feature>
<proteinExistence type="inferred from homology"/>
<dbReference type="PANTHER" id="PTHR30532:SF26">
    <property type="entry name" value="IRON(3+)-HYDROXAMATE-BINDING PROTEIN FHUD"/>
    <property type="match status" value="1"/>
</dbReference>
<keyword evidence="3" id="KW-0813">Transport</keyword>
<comment type="subcellular location">
    <subcellularLocation>
        <location evidence="1">Cell envelope</location>
    </subcellularLocation>
</comment>
<evidence type="ECO:0000259" key="8">
    <source>
        <dbReference type="PROSITE" id="PS01124"/>
    </source>
</evidence>
<evidence type="ECO:0000256" key="1">
    <source>
        <dbReference type="ARBA" id="ARBA00004196"/>
    </source>
</evidence>
<dbReference type="Gene3D" id="3.40.50.1980">
    <property type="entry name" value="Nitrogenase molybdenum iron protein domain"/>
    <property type="match status" value="2"/>
</dbReference>
<reference evidence="10" key="1">
    <citation type="submission" date="2016-08" db="EMBL/GenBank/DDBJ databases">
        <title>Complete Genome Seqeunce of Paenibacillus sp. BIHB 4019 from tea rhizoplane.</title>
        <authorList>
            <person name="Thakur R."/>
            <person name="Swarnkar M.K."/>
            <person name="Gulati A."/>
        </authorList>
    </citation>
    <scope>NUCLEOTIDE SEQUENCE [LARGE SCALE GENOMIC DNA]</scope>
    <source>
        <strain evidence="10">BIHB4019</strain>
    </source>
</reference>
<name>A0A1B2DND7_9BACL</name>
<keyword evidence="6" id="KW-0238">DNA-binding</keyword>
<dbReference type="InterPro" id="IPR002491">
    <property type="entry name" value="ABC_transptr_periplasmic_BD"/>
</dbReference>
<dbReference type="GO" id="GO:0003700">
    <property type="term" value="F:DNA-binding transcription factor activity"/>
    <property type="evidence" value="ECO:0007669"/>
    <property type="project" value="InterPro"/>
</dbReference>
<dbReference type="InterPro" id="IPR051313">
    <property type="entry name" value="Bact_iron-sidero_bind"/>
</dbReference>
<evidence type="ECO:0000256" key="4">
    <source>
        <dbReference type="ARBA" id="ARBA00022729"/>
    </source>
</evidence>
<dbReference type="GO" id="GO:0030288">
    <property type="term" value="C:outer membrane-bounded periplasmic space"/>
    <property type="evidence" value="ECO:0007669"/>
    <property type="project" value="TreeGrafter"/>
</dbReference>
<dbReference type="AlphaFoldDB" id="A0A1B2DND7"/>
<dbReference type="InterPro" id="IPR018062">
    <property type="entry name" value="HTH_AraC-typ_CS"/>
</dbReference>
<dbReference type="PROSITE" id="PS01124">
    <property type="entry name" value="HTH_ARAC_FAMILY_2"/>
    <property type="match status" value="1"/>
</dbReference>
<dbReference type="InterPro" id="IPR009057">
    <property type="entry name" value="Homeodomain-like_sf"/>
</dbReference>
<evidence type="ECO:0008006" key="11">
    <source>
        <dbReference type="Google" id="ProtNLM"/>
    </source>
</evidence>
<dbReference type="GO" id="GO:0043565">
    <property type="term" value="F:sequence-specific DNA binding"/>
    <property type="evidence" value="ECO:0007669"/>
    <property type="project" value="InterPro"/>
</dbReference>
<dbReference type="SUPFAM" id="SSF53807">
    <property type="entry name" value="Helical backbone' metal receptor"/>
    <property type="match status" value="1"/>
</dbReference>
<dbReference type="SUPFAM" id="SSF46689">
    <property type="entry name" value="Homeodomain-like"/>
    <property type="match status" value="2"/>
</dbReference>
<dbReference type="GO" id="GO:1901678">
    <property type="term" value="P:iron coordination entity transport"/>
    <property type="evidence" value="ECO:0007669"/>
    <property type="project" value="UniProtKB-ARBA"/>
</dbReference>
<comment type="similarity">
    <text evidence="2">Belongs to the bacterial solute-binding protein 8 family.</text>
</comment>